<evidence type="ECO:0000313" key="7">
    <source>
        <dbReference type="EMBL" id="MFD0862190.1"/>
    </source>
</evidence>
<dbReference type="InterPro" id="IPR023894">
    <property type="entry name" value="Sporulation_SdpB"/>
</dbReference>
<keyword evidence="8" id="KW-1185">Reference proteome</keyword>
<evidence type="ECO:0000256" key="4">
    <source>
        <dbReference type="ARBA" id="ARBA00023136"/>
    </source>
</evidence>
<gene>
    <name evidence="7" type="ORF">ACFQ1M_08210</name>
</gene>
<protein>
    <submittedName>
        <fullName evidence="7">Sporulation-delaying protein SdpB family protein</fullName>
    </submittedName>
</protein>
<dbReference type="RefSeq" id="WP_386406639.1">
    <property type="nucleotide sequence ID" value="NZ_JBHTJH010000004.1"/>
</dbReference>
<dbReference type="InterPro" id="IPR011020">
    <property type="entry name" value="HTTM-like"/>
</dbReference>
<sequence length="316" mass="36346">MKAIEKITSKNQFTNLYGFTRSLLALGTLITLAFNHPRLLFFYGLNFETRYINESSLTFFSLFPDEYLILAKVIAIIALLIVIIGIYPRYFGIVHWYITFSFLKDCPVVDGGDQIASILTLLLIPLTLLDARKNHWNDPSKKNDSPYKQIIAHFMFFLIQLQVSFIYFDAAVSKLSVKEWMNGTAVYYWFTSPTFGVHPWLEPLVFPLLRNPISLTMITWGAIFLELLLAAALFMNYGRRKYLLFAGIAFHFLIILVHGLPSFFCSMTACLILYLLPSDHRFNMEKIKSLRITLSKAIKKNILSLPKRVSSGKLVR</sequence>
<name>A0ABW3CWN6_9FLAO</name>
<feature type="transmembrane region" description="Helical" evidence="5">
    <location>
        <begin position="150"/>
        <end position="168"/>
    </location>
</feature>
<feature type="transmembrane region" description="Helical" evidence="5">
    <location>
        <begin position="213"/>
        <end position="237"/>
    </location>
</feature>
<keyword evidence="4 5" id="KW-0472">Membrane</keyword>
<feature type="transmembrane region" description="Helical" evidence="5">
    <location>
        <begin position="67"/>
        <end position="91"/>
    </location>
</feature>
<evidence type="ECO:0000256" key="5">
    <source>
        <dbReference type="SAM" id="Phobius"/>
    </source>
</evidence>
<proteinExistence type="predicted"/>
<evidence type="ECO:0000256" key="3">
    <source>
        <dbReference type="ARBA" id="ARBA00022989"/>
    </source>
</evidence>
<evidence type="ECO:0000313" key="8">
    <source>
        <dbReference type="Proteomes" id="UP001596978"/>
    </source>
</evidence>
<keyword evidence="2 5" id="KW-0812">Transmembrane</keyword>
<comment type="caution">
    <text evidence="7">The sequence shown here is derived from an EMBL/GenBank/DDBJ whole genome shotgun (WGS) entry which is preliminary data.</text>
</comment>
<keyword evidence="3 5" id="KW-1133">Transmembrane helix</keyword>
<dbReference type="Pfam" id="PF05090">
    <property type="entry name" value="HTTM"/>
    <property type="match status" value="1"/>
</dbReference>
<dbReference type="PANTHER" id="PTHR39535">
    <property type="entry name" value="SPORULATION-DELAYING PROTEIN SDPB"/>
    <property type="match status" value="1"/>
</dbReference>
<comment type="subcellular location">
    <subcellularLocation>
        <location evidence="1">Endomembrane system</location>
        <topology evidence="1">Multi-pass membrane protein</topology>
    </subcellularLocation>
</comment>
<dbReference type="EMBL" id="JBHTJH010000004">
    <property type="protein sequence ID" value="MFD0862190.1"/>
    <property type="molecule type" value="Genomic_DNA"/>
</dbReference>
<dbReference type="NCBIfam" id="TIGR04033">
    <property type="entry name" value="export_SdpB"/>
    <property type="match status" value="1"/>
</dbReference>
<dbReference type="Proteomes" id="UP001596978">
    <property type="component" value="Unassembled WGS sequence"/>
</dbReference>
<evidence type="ECO:0000256" key="1">
    <source>
        <dbReference type="ARBA" id="ARBA00004127"/>
    </source>
</evidence>
<dbReference type="SMART" id="SM00752">
    <property type="entry name" value="HTTM"/>
    <property type="match status" value="1"/>
</dbReference>
<dbReference type="InterPro" id="IPR053934">
    <property type="entry name" value="HTTM_dom"/>
</dbReference>
<accession>A0ABW3CWN6</accession>
<feature type="domain" description="HTTM-like" evidence="6">
    <location>
        <begin position="9"/>
        <end position="279"/>
    </location>
</feature>
<dbReference type="PANTHER" id="PTHR39535:SF2">
    <property type="entry name" value="HTTM DOMAIN-CONTAINING PROTEIN"/>
    <property type="match status" value="1"/>
</dbReference>
<evidence type="ECO:0000259" key="6">
    <source>
        <dbReference type="SMART" id="SM00752"/>
    </source>
</evidence>
<feature type="transmembrane region" description="Helical" evidence="5">
    <location>
        <begin position="23"/>
        <end position="46"/>
    </location>
</feature>
<dbReference type="InterPro" id="IPR052964">
    <property type="entry name" value="Sporulation_signal_mat"/>
</dbReference>
<organism evidence="7 8">
    <name type="scientific">Sungkyunkwania multivorans</name>
    <dbReference type="NCBI Taxonomy" id="1173618"/>
    <lineage>
        <taxon>Bacteria</taxon>
        <taxon>Pseudomonadati</taxon>
        <taxon>Bacteroidota</taxon>
        <taxon>Flavobacteriia</taxon>
        <taxon>Flavobacteriales</taxon>
        <taxon>Flavobacteriaceae</taxon>
        <taxon>Sungkyunkwania</taxon>
    </lineage>
</organism>
<reference evidence="8" key="1">
    <citation type="journal article" date="2019" name="Int. J. Syst. Evol. Microbiol.">
        <title>The Global Catalogue of Microorganisms (GCM) 10K type strain sequencing project: providing services to taxonomists for standard genome sequencing and annotation.</title>
        <authorList>
            <consortium name="The Broad Institute Genomics Platform"/>
            <consortium name="The Broad Institute Genome Sequencing Center for Infectious Disease"/>
            <person name="Wu L."/>
            <person name="Ma J."/>
        </authorList>
    </citation>
    <scope>NUCLEOTIDE SEQUENCE [LARGE SCALE GENOMIC DNA]</scope>
    <source>
        <strain evidence="8">CCUG 62952</strain>
    </source>
</reference>
<feature type="transmembrane region" description="Helical" evidence="5">
    <location>
        <begin position="243"/>
        <end position="276"/>
    </location>
</feature>
<evidence type="ECO:0000256" key="2">
    <source>
        <dbReference type="ARBA" id="ARBA00022692"/>
    </source>
</evidence>